<dbReference type="PANTHER" id="PTHR48094:SF12">
    <property type="entry name" value="PARKINSON DISEASE PROTEIN 7 HOMOLOG"/>
    <property type="match status" value="1"/>
</dbReference>
<dbReference type="InterPro" id="IPR029062">
    <property type="entry name" value="Class_I_gatase-like"/>
</dbReference>
<dbReference type="Pfam" id="PF01965">
    <property type="entry name" value="DJ-1_PfpI"/>
    <property type="match status" value="1"/>
</dbReference>
<evidence type="ECO:0000259" key="1">
    <source>
        <dbReference type="Pfam" id="PF01965"/>
    </source>
</evidence>
<dbReference type="NCBIfam" id="TIGR01383">
    <property type="entry name" value="not_thiJ"/>
    <property type="match status" value="1"/>
</dbReference>
<reference evidence="2" key="2">
    <citation type="journal article" date="2021" name="PeerJ">
        <title>Extensive microbial diversity within the chicken gut microbiome revealed by metagenomics and culture.</title>
        <authorList>
            <person name="Gilroy R."/>
            <person name="Ravi A."/>
            <person name="Getino M."/>
            <person name="Pursley I."/>
            <person name="Horton D.L."/>
            <person name="Alikhan N.F."/>
            <person name="Baker D."/>
            <person name="Gharbi K."/>
            <person name="Hall N."/>
            <person name="Watson M."/>
            <person name="Adriaenssens E.M."/>
            <person name="Foster-Nyarko E."/>
            <person name="Jarju S."/>
            <person name="Secka A."/>
            <person name="Antonio M."/>
            <person name="Oren A."/>
            <person name="Chaudhuri R.R."/>
            <person name="La Ragione R."/>
            <person name="Hildebrand F."/>
            <person name="Pallen M.J."/>
        </authorList>
    </citation>
    <scope>NUCLEOTIDE SEQUENCE</scope>
    <source>
        <strain evidence="2">B1-3475</strain>
    </source>
</reference>
<dbReference type="CDD" id="cd03135">
    <property type="entry name" value="GATase1_DJ-1"/>
    <property type="match status" value="1"/>
</dbReference>
<dbReference type="PANTHER" id="PTHR48094">
    <property type="entry name" value="PROTEIN/NUCLEIC ACID DEGLYCASE DJ-1-RELATED"/>
    <property type="match status" value="1"/>
</dbReference>
<dbReference type="InterPro" id="IPR050325">
    <property type="entry name" value="Prot/Nucl_acid_deglycase"/>
</dbReference>
<organism evidence="2 3">
    <name type="scientific">Candidatus Cryptobacteroides intestinigallinarum</name>
    <dbReference type="NCBI Taxonomy" id="2840767"/>
    <lineage>
        <taxon>Bacteria</taxon>
        <taxon>Pseudomonadati</taxon>
        <taxon>Bacteroidota</taxon>
        <taxon>Bacteroidia</taxon>
        <taxon>Bacteroidales</taxon>
        <taxon>Candidatus Cryptobacteroides</taxon>
    </lineage>
</organism>
<dbReference type="SUPFAM" id="SSF52317">
    <property type="entry name" value="Class I glutamine amidotransferase-like"/>
    <property type="match status" value="1"/>
</dbReference>
<comment type="caution">
    <text evidence="2">The sequence shown here is derived from an EMBL/GenBank/DDBJ whole genome shotgun (WGS) entry which is preliminary data.</text>
</comment>
<dbReference type="Gene3D" id="3.40.50.880">
    <property type="match status" value="1"/>
</dbReference>
<sequence length="191" mass="19998">MKGAYIFFANGFEETEALAPIDVLRRGGVNIKIVSIYEDKTVTGSHKIPMTADMTFGEFLDSVELSGTTAEDLMVFPGGMPGSPNLAACSKLMELLLKHYEEGGTVAAICAAPSVVLSKLPGLAGKTMTCYDGFEPALVEKGVNYVKDGVAVDGNIITGRGAGHAITFGLAILAHLKGQEAADKVAKSIML</sequence>
<feature type="domain" description="DJ-1/PfpI" evidence="1">
    <location>
        <begin position="4"/>
        <end position="174"/>
    </location>
</feature>
<dbReference type="InterPro" id="IPR006287">
    <property type="entry name" value="DJ-1"/>
</dbReference>
<dbReference type="GO" id="GO:0005737">
    <property type="term" value="C:cytoplasm"/>
    <property type="evidence" value="ECO:0007669"/>
    <property type="project" value="TreeGrafter"/>
</dbReference>
<accession>A0A9D9HK12</accession>
<dbReference type="EMBL" id="JADIMK010000020">
    <property type="protein sequence ID" value="MBO8455260.1"/>
    <property type="molecule type" value="Genomic_DNA"/>
</dbReference>
<dbReference type="AlphaFoldDB" id="A0A9D9HK12"/>
<reference evidence="2" key="1">
    <citation type="submission" date="2020-10" db="EMBL/GenBank/DDBJ databases">
        <authorList>
            <person name="Gilroy R."/>
        </authorList>
    </citation>
    <scope>NUCLEOTIDE SEQUENCE</scope>
    <source>
        <strain evidence="2">B1-3475</strain>
    </source>
</reference>
<evidence type="ECO:0000313" key="2">
    <source>
        <dbReference type="EMBL" id="MBO8455260.1"/>
    </source>
</evidence>
<dbReference type="InterPro" id="IPR002818">
    <property type="entry name" value="DJ-1/PfpI"/>
</dbReference>
<name>A0A9D9HK12_9BACT</name>
<proteinExistence type="predicted"/>
<evidence type="ECO:0000313" key="3">
    <source>
        <dbReference type="Proteomes" id="UP000823617"/>
    </source>
</evidence>
<dbReference type="Proteomes" id="UP000823617">
    <property type="component" value="Unassembled WGS sequence"/>
</dbReference>
<gene>
    <name evidence="2" type="ORF">IAC08_02505</name>
</gene>
<protein>
    <submittedName>
        <fullName evidence="2">DJ-1/PfpI family protein</fullName>
    </submittedName>
</protein>